<keyword evidence="9" id="KW-0175">Coiled coil</keyword>
<dbReference type="PROSITE" id="PS00227">
    <property type="entry name" value="TUBULIN"/>
    <property type="match status" value="1"/>
</dbReference>
<evidence type="ECO:0000256" key="4">
    <source>
        <dbReference type="ARBA" id="ARBA00022741"/>
    </source>
</evidence>
<evidence type="ECO:0000256" key="8">
    <source>
        <dbReference type="RuleBase" id="RU000352"/>
    </source>
</evidence>
<evidence type="ECO:0000256" key="9">
    <source>
        <dbReference type="SAM" id="Coils"/>
    </source>
</evidence>
<dbReference type="PRINTS" id="PR01161">
    <property type="entry name" value="TUBULIN"/>
</dbReference>
<name>X6MVL2_RETFI</name>
<evidence type="ECO:0000256" key="6">
    <source>
        <dbReference type="ARBA" id="ARBA00023134"/>
    </source>
</evidence>
<evidence type="ECO:0000256" key="7">
    <source>
        <dbReference type="ARBA" id="ARBA00049117"/>
    </source>
</evidence>
<dbReference type="PRINTS" id="PR01162">
    <property type="entry name" value="ALPHATUBULIN"/>
</dbReference>
<evidence type="ECO:0000313" key="12">
    <source>
        <dbReference type="EMBL" id="ETO17487.1"/>
    </source>
</evidence>
<keyword evidence="13" id="KW-1185">Reference proteome</keyword>
<dbReference type="GO" id="GO:0016787">
    <property type="term" value="F:hydrolase activity"/>
    <property type="evidence" value="ECO:0007669"/>
    <property type="project" value="UniProtKB-KW"/>
</dbReference>
<dbReference type="Pfam" id="PF00091">
    <property type="entry name" value="Tubulin"/>
    <property type="match status" value="1"/>
</dbReference>
<dbReference type="Gene3D" id="1.10.287.600">
    <property type="entry name" value="Helix hairpin bin"/>
    <property type="match status" value="1"/>
</dbReference>
<keyword evidence="6 8" id="KW-0342">GTP-binding</keyword>
<evidence type="ECO:0000256" key="1">
    <source>
        <dbReference type="ARBA" id="ARBA00009636"/>
    </source>
</evidence>
<keyword evidence="5" id="KW-0378">Hydrolase</keyword>
<dbReference type="AlphaFoldDB" id="X6MVL2"/>
<keyword evidence="10" id="KW-0812">Transmembrane</keyword>
<dbReference type="InterPro" id="IPR000217">
    <property type="entry name" value="Tubulin"/>
</dbReference>
<dbReference type="InterPro" id="IPR018316">
    <property type="entry name" value="Tubulin/FtsZ_2-layer-sand-dom"/>
</dbReference>
<keyword evidence="10" id="KW-0472">Membrane</keyword>
<dbReference type="InterPro" id="IPR036525">
    <property type="entry name" value="Tubulin/FtsZ_GTPase_sf"/>
</dbReference>
<dbReference type="InterPro" id="IPR037103">
    <property type="entry name" value="Tubulin/FtsZ-like_C"/>
</dbReference>
<organism evidence="12 13">
    <name type="scientific">Reticulomyxa filosa</name>
    <dbReference type="NCBI Taxonomy" id="46433"/>
    <lineage>
        <taxon>Eukaryota</taxon>
        <taxon>Sar</taxon>
        <taxon>Rhizaria</taxon>
        <taxon>Retaria</taxon>
        <taxon>Foraminifera</taxon>
        <taxon>Monothalamids</taxon>
        <taxon>Reticulomyxidae</taxon>
        <taxon>Reticulomyxa</taxon>
    </lineage>
</organism>
<dbReference type="SUPFAM" id="SSF52490">
    <property type="entry name" value="Tubulin nucleotide-binding domain-like"/>
    <property type="match status" value="1"/>
</dbReference>
<keyword evidence="2" id="KW-0963">Cytoplasm</keyword>
<evidence type="ECO:0000256" key="2">
    <source>
        <dbReference type="ARBA" id="ARBA00022490"/>
    </source>
</evidence>
<keyword evidence="4 8" id="KW-0547">Nucleotide-binding</keyword>
<dbReference type="Gene3D" id="3.30.1330.20">
    <property type="entry name" value="Tubulin/FtsZ, C-terminal domain"/>
    <property type="match status" value="1"/>
</dbReference>
<dbReference type="SUPFAM" id="SSF55307">
    <property type="entry name" value="Tubulin C-terminal domain-like"/>
    <property type="match status" value="1"/>
</dbReference>
<proteinExistence type="inferred from homology"/>
<gene>
    <name evidence="12" type="ORF">RFI_19832</name>
</gene>
<dbReference type="GO" id="GO:0005200">
    <property type="term" value="F:structural constituent of cytoskeleton"/>
    <property type="evidence" value="ECO:0007669"/>
    <property type="project" value="InterPro"/>
</dbReference>
<dbReference type="InterPro" id="IPR017975">
    <property type="entry name" value="Tubulin_CS"/>
</dbReference>
<protein>
    <recommendedName>
        <fullName evidence="8">Tubulin alpha chain</fullName>
    </recommendedName>
</protein>
<comment type="subunit">
    <text evidence="8">Dimer of alpha and beta chains. A typical microtubule is a hollow water-filled tube with an outer diameter of 25 nm and an inner diameter of 15 nM. Alpha-beta heterodimers associate head-to-tail to form protofilaments running lengthwise along the microtubule wall with the beta-tubulin subunit facing the microtubule plus end conferring a structural polarity. Microtubules usually have 13 protofilaments but different protofilament numbers can be found in some organisms and specialized cells.</text>
</comment>
<dbReference type="GO" id="GO:0005525">
    <property type="term" value="F:GTP binding"/>
    <property type="evidence" value="ECO:0007669"/>
    <property type="project" value="UniProtKB-UniRule"/>
</dbReference>
<dbReference type="InterPro" id="IPR008280">
    <property type="entry name" value="Tub_FtsZ_C"/>
</dbReference>
<dbReference type="Pfam" id="PF03953">
    <property type="entry name" value="Tubulin_C"/>
    <property type="match status" value="1"/>
</dbReference>
<comment type="function">
    <text evidence="8">Tubulin is the major constituent of microtubules, a cylinder consisting of laterally associated linear protofilaments composed of alpha- and beta-tubulin heterodimers. Microtubules grow by the addition of GTP-tubulin dimers to the microtubule end, where a stabilizing cap forms. Below the cap, tubulin dimers are in GDP-bound state, owing to GTPase activity of alpha-tubulin.</text>
</comment>
<dbReference type="PANTHER" id="PTHR11588">
    <property type="entry name" value="TUBULIN"/>
    <property type="match status" value="1"/>
</dbReference>
<sequence length="497" mass="56523">MQMHKLLSNLVLTNQFDISLHLSFVLVAFGVLVFDYFVEMKEVVTIEVGQAGLQLGNTVWEQYCAEYDIDNAGKQKVANSKNGEFRVFFEEATSDQFVPRNLAIDSEPSVIEEIKTGSFATMFKNEFLLSGNEDAANIFARGYNSIGRQMIDDVNDRLRKLLDMCDNMMGFMIYHSVGGGTGSGLGSLLLEHLAVNYRKKAKIGFEVYPSSNLSTCMVEPYNATLATHWLLDHTDVSLVLDNEAIYSICLNKLHISKPDASNVNRLIAKVISSMTSSLRFKRELDADLNEYQTNLVSFPRLHFMTTAMSPLISKMDNVTTDFNDIQILTGECLNPANWLVQYTTFDPLEDKYMAISLYYRGNVQSKEANHTVQWLKDQNKVVLTEFPVTGFKIGLDEISAAILETDDIAAFNKNVVMISNNTAIPRMFNKRVIQNFDVLYSQQAFIHWYTREEMEEGELTEAREDLAFLEKDYKDVLIERLTDDYTDDINTTDEGYF</sequence>
<dbReference type="InterPro" id="IPR002452">
    <property type="entry name" value="Alpha_tubulin"/>
</dbReference>
<evidence type="ECO:0000259" key="11">
    <source>
        <dbReference type="SMART" id="SM00864"/>
    </source>
</evidence>
<dbReference type="EMBL" id="ASPP01016518">
    <property type="protein sequence ID" value="ETO17487.1"/>
    <property type="molecule type" value="Genomic_DNA"/>
</dbReference>
<evidence type="ECO:0000256" key="3">
    <source>
        <dbReference type="ARBA" id="ARBA00022701"/>
    </source>
</evidence>
<evidence type="ECO:0000313" key="13">
    <source>
        <dbReference type="Proteomes" id="UP000023152"/>
    </source>
</evidence>
<evidence type="ECO:0000256" key="10">
    <source>
        <dbReference type="SAM" id="Phobius"/>
    </source>
</evidence>
<feature type="domain" description="Tubulin/FtsZ GTPase" evidence="11">
    <location>
        <begin position="85"/>
        <end position="282"/>
    </location>
</feature>
<comment type="catalytic activity">
    <reaction evidence="7">
        <text>GTP + H2O = GDP + phosphate + H(+)</text>
        <dbReference type="Rhea" id="RHEA:19669"/>
        <dbReference type="ChEBI" id="CHEBI:15377"/>
        <dbReference type="ChEBI" id="CHEBI:15378"/>
        <dbReference type="ChEBI" id="CHEBI:37565"/>
        <dbReference type="ChEBI" id="CHEBI:43474"/>
        <dbReference type="ChEBI" id="CHEBI:58189"/>
    </reaction>
    <physiologicalReaction direction="left-to-right" evidence="7">
        <dbReference type="Rhea" id="RHEA:19670"/>
    </physiologicalReaction>
</comment>
<dbReference type="GO" id="GO:0007017">
    <property type="term" value="P:microtubule-based process"/>
    <property type="evidence" value="ECO:0007669"/>
    <property type="project" value="InterPro"/>
</dbReference>
<keyword evidence="10" id="KW-1133">Transmembrane helix</keyword>
<feature type="coiled-coil region" evidence="9">
    <location>
        <begin position="452"/>
        <end position="479"/>
    </location>
</feature>
<accession>X6MVL2</accession>
<evidence type="ECO:0000256" key="5">
    <source>
        <dbReference type="ARBA" id="ARBA00022801"/>
    </source>
</evidence>
<keyword evidence="3 8" id="KW-0493">Microtubule</keyword>
<dbReference type="InterPro" id="IPR003008">
    <property type="entry name" value="Tubulin_FtsZ_GTPase"/>
</dbReference>
<dbReference type="Gene3D" id="3.40.50.1440">
    <property type="entry name" value="Tubulin/FtsZ, GTPase domain"/>
    <property type="match status" value="1"/>
</dbReference>
<dbReference type="Proteomes" id="UP000023152">
    <property type="component" value="Unassembled WGS sequence"/>
</dbReference>
<feature type="transmembrane region" description="Helical" evidence="10">
    <location>
        <begin position="20"/>
        <end position="38"/>
    </location>
</feature>
<dbReference type="InterPro" id="IPR023123">
    <property type="entry name" value="Tubulin_C"/>
</dbReference>
<comment type="similarity">
    <text evidence="1 8">Belongs to the tubulin family.</text>
</comment>
<dbReference type="SMART" id="SM00864">
    <property type="entry name" value="Tubulin"/>
    <property type="match status" value="1"/>
</dbReference>
<dbReference type="GO" id="GO:0005874">
    <property type="term" value="C:microtubule"/>
    <property type="evidence" value="ECO:0007669"/>
    <property type="project" value="UniProtKB-KW"/>
</dbReference>
<reference evidence="12 13" key="1">
    <citation type="journal article" date="2013" name="Curr. Biol.">
        <title>The Genome of the Foraminiferan Reticulomyxa filosa.</title>
        <authorList>
            <person name="Glockner G."/>
            <person name="Hulsmann N."/>
            <person name="Schleicher M."/>
            <person name="Noegel A.A."/>
            <person name="Eichinger L."/>
            <person name="Gallinger C."/>
            <person name="Pawlowski J."/>
            <person name="Sierra R."/>
            <person name="Euteneuer U."/>
            <person name="Pillet L."/>
            <person name="Moustafa A."/>
            <person name="Platzer M."/>
            <person name="Groth M."/>
            <person name="Szafranski K."/>
            <person name="Schliwa M."/>
        </authorList>
    </citation>
    <scope>NUCLEOTIDE SEQUENCE [LARGE SCALE GENOMIC DNA]</scope>
</reference>
<dbReference type="CDD" id="cd02186">
    <property type="entry name" value="alpha_tubulin"/>
    <property type="match status" value="1"/>
</dbReference>
<comment type="caution">
    <text evidence="12">The sequence shown here is derived from an EMBL/GenBank/DDBJ whole genome shotgun (WGS) entry which is preliminary data.</text>
</comment>